<feature type="compositionally biased region" description="Polar residues" evidence="1">
    <location>
        <begin position="64"/>
        <end position="73"/>
    </location>
</feature>
<keyword evidence="3" id="KW-1185">Reference proteome</keyword>
<reference evidence="2 3" key="1">
    <citation type="submission" date="2019-06" db="EMBL/GenBank/DDBJ databases">
        <title>A chromosomal-level reference genome of Carpinus fangiana (Coryloideae, Betulaceae).</title>
        <authorList>
            <person name="Yang X."/>
            <person name="Wang Z."/>
            <person name="Zhang L."/>
            <person name="Hao G."/>
            <person name="Liu J."/>
            <person name="Yang Y."/>
        </authorList>
    </citation>
    <scope>NUCLEOTIDE SEQUENCE [LARGE SCALE GENOMIC DNA]</scope>
    <source>
        <strain evidence="2">Cfa_2016G</strain>
        <tissue evidence="2">Leaf</tissue>
    </source>
</reference>
<evidence type="ECO:0000313" key="3">
    <source>
        <dbReference type="Proteomes" id="UP000327013"/>
    </source>
</evidence>
<dbReference type="EMBL" id="VIBQ01000009">
    <property type="protein sequence ID" value="KAB8336715.1"/>
    <property type="molecule type" value="Genomic_DNA"/>
</dbReference>
<protein>
    <submittedName>
        <fullName evidence="2">Uncharacterized protein</fullName>
    </submittedName>
</protein>
<dbReference type="Proteomes" id="UP000327013">
    <property type="component" value="Unassembled WGS sequence"/>
</dbReference>
<feature type="compositionally biased region" description="Polar residues" evidence="1">
    <location>
        <begin position="198"/>
        <end position="207"/>
    </location>
</feature>
<feature type="compositionally biased region" description="Basic and acidic residues" evidence="1">
    <location>
        <begin position="806"/>
        <end position="816"/>
    </location>
</feature>
<feature type="region of interest" description="Disordered" evidence="1">
    <location>
        <begin position="137"/>
        <end position="237"/>
    </location>
</feature>
<feature type="compositionally biased region" description="Polar residues" evidence="1">
    <location>
        <begin position="618"/>
        <end position="635"/>
    </location>
</feature>
<feature type="compositionally biased region" description="Polar residues" evidence="1">
    <location>
        <begin position="1"/>
        <end position="31"/>
    </location>
</feature>
<accession>A0A5N6KNQ2</accession>
<evidence type="ECO:0000313" key="2">
    <source>
        <dbReference type="EMBL" id="KAB8336715.1"/>
    </source>
</evidence>
<gene>
    <name evidence="2" type="ORF">FH972_021024</name>
</gene>
<name>A0A5N6KNQ2_9ROSI</name>
<feature type="region of interest" description="Disordered" evidence="1">
    <location>
        <begin position="57"/>
        <end position="76"/>
    </location>
</feature>
<comment type="caution">
    <text evidence="2">The sequence shown here is derived from an EMBL/GenBank/DDBJ whole genome shotgun (WGS) entry which is preliminary data.</text>
</comment>
<sequence>MAPNLRSESSDPSQTVSNYSMKKSLRNSENATTRRPLPLPPSTRVMRDSMIVRSTAAARAATSNQIQVQSGSLNDPMIPKEKPLPNFPSGVHQISPKAASTGKGRLAAGTMRKPFAAKRQDSPKFAATPIRRKSLKVPPHPIYQRPSTANAGSIRRGHSTFESHPPSSWKPLKQTVSNHPSTGIVVSETTDPIRPSTADATMSNQVTMHHGSERSKMDKRRKIQRTEPPTNQESDFQDYPNQFEIAKDADHDHLFGEESSKGLTAMLVGWSRGIKQKHLRQTSEDLKEIHLQPSDDLKAGPKGNHHWTNFRHALEKINTTEHNRRPLAISYPIDHGEVFLADRFEHRSLSSAQKLTEDENREDNFQEQVGAPKFNLDQQHRHERAASVENRMTEMNDFIHYKSSYQPAPKTSPHATATTGFLSKVSQNPRQNHQQILYKGSPLEFGCRGEYRADEEEDDPFTKVGTENEAICSISEPERRTEAEKTEDGLGIRMAGVDLSSTACPRCQSAHLHDDDGCFVCGWPSPDFRYPPDNDSPATLHEPKFVSAPVPDLVHSRMRIQSFHPTIAFASPPPSQTPTFFSDKSQLRLPADINCGRTPFSNADLSSSPGPAFLSPTYGRTSRSISPTASSVYSDRSSDMYADPRNPFTDQRAVDAYRAAMDRWHPPVSQLAPTPIGAFASSSQQHSQTHENGQHRHGMIEGAAVPFSRQHEISTPVPSPYPSRGHSTYTLSGFAGNSNLDMSYTDGERGSWMTLNSHYQPLTSSSRGMLEMPIHARNGTTVNPRSFAMRTSALQSRPENPLAKRSAMDKDWPYSS</sequence>
<proteinExistence type="predicted"/>
<organism evidence="2 3">
    <name type="scientific">Carpinus fangiana</name>
    <dbReference type="NCBI Taxonomy" id="176857"/>
    <lineage>
        <taxon>Eukaryota</taxon>
        <taxon>Viridiplantae</taxon>
        <taxon>Streptophyta</taxon>
        <taxon>Embryophyta</taxon>
        <taxon>Tracheophyta</taxon>
        <taxon>Spermatophyta</taxon>
        <taxon>Magnoliopsida</taxon>
        <taxon>eudicotyledons</taxon>
        <taxon>Gunneridae</taxon>
        <taxon>Pentapetalae</taxon>
        <taxon>rosids</taxon>
        <taxon>fabids</taxon>
        <taxon>Fagales</taxon>
        <taxon>Betulaceae</taxon>
        <taxon>Carpinus</taxon>
    </lineage>
</organism>
<feature type="region of interest" description="Disordered" evidence="1">
    <location>
        <begin position="1"/>
        <end position="43"/>
    </location>
</feature>
<dbReference type="AlphaFoldDB" id="A0A5N6KNQ2"/>
<evidence type="ECO:0000256" key="1">
    <source>
        <dbReference type="SAM" id="MobiDB-lite"/>
    </source>
</evidence>
<feature type="region of interest" description="Disordered" evidence="1">
    <location>
        <begin position="616"/>
        <end position="647"/>
    </location>
</feature>
<feature type="region of interest" description="Disordered" evidence="1">
    <location>
        <begin position="792"/>
        <end position="816"/>
    </location>
</feature>